<dbReference type="PANTHER" id="PTHR43780">
    <property type="entry name" value="1-AMINOCYCLOPROPANE-1-CARBOXYLATE DEAMINASE-RELATED"/>
    <property type="match status" value="1"/>
</dbReference>
<evidence type="ECO:0000313" key="8">
    <source>
        <dbReference type="Proteomes" id="UP000233654"/>
    </source>
</evidence>
<dbReference type="AlphaFoldDB" id="A0A2N3G787"/>
<dbReference type="InterPro" id="IPR001926">
    <property type="entry name" value="TrpB-like_PALP"/>
</dbReference>
<comment type="caution">
    <text evidence="7">The sequence shown here is derived from an EMBL/GenBank/DDBJ whole genome shotgun (WGS) entry which is preliminary data.</text>
</comment>
<feature type="domain" description="Tryptophan synthase beta chain-like PALP" evidence="6">
    <location>
        <begin position="23"/>
        <end position="326"/>
    </location>
</feature>
<gene>
    <name evidence="7" type="ORF">CVT63_01940</name>
</gene>
<protein>
    <recommendedName>
        <fullName evidence="6">Tryptophan synthase beta chain-like PALP domain-containing protein</fullName>
    </recommendedName>
</protein>
<evidence type="ECO:0000256" key="2">
    <source>
        <dbReference type="ARBA" id="ARBA00008639"/>
    </source>
</evidence>
<dbReference type="InterPro" id="IPR036052">
    <property type="entry name" value="TrpB-like_PALP_sf"/>
</dbReference>
<dbReference type="GO" id="GO:0019148">
    <property type="term" value="F:D-cysteine desulfhydrase activity"/>
    <property type="evidence" value="ECO:0007669"/>
    <property type="project" value="TreeGrafter"/>
</dbReference>
<comment type="similarity">
    <text evidence="2">Belongs to the ACC deaminase/D-cysteine desulfhydrase family.</text>
</comment>
<reference evidence="7 8" key="1">
    <citation type="journal article" date="2017" name="ISME J.">
        <title>Potential for microbial H2 and metal transformations associated with novel bacteria and archaea in deep terrestrial subsurface sediments.</title>
        <authorList>
            <person name="Hernsdorf A.W."/>
            <person name="Amano Y."/>
            <person name="Miyakawa K."/>
            <person name="Ise K."/>
            <person name="Suzuki Y."/>
            <person name="Anantharaman K."/>
            <person name="Probst A."/>
            <person name="Burstein D."/>
            <person name="Thomas B.C."/>
            <person name="Banfield J.F."/>
        </authorList>
    </citation>
    <scope>NUCLEOTIDE SEQUENCE [LARGE SCALE GENOMIC DNA]</scope>
    <source>
        <strain evidence="7">HGW-Actinobacteria-3</strain>
    </source>
</reference>
<dbReference type="GO" id="GO:1901605">
    <property type="term" value="P:alpha-amino acid metabolic process"/>
    <property type="evidence" value="ECO:0007669"/>
    <property type="project" value="UniProtKB-ARBA"/>
</dbReference>
<dbReference type="Pfam" id="PF00291">
    <property type="entry name" value="PALP"/>
    <property type="match status" value="1"/>
</dbReference>
<feature type="active site" description="Nucleophile" evidence="4">
    <location>
        <position position="88"/>
    </location>
</feature>
<feature type="modified residue" description="N6-(pyridoxal phosphate)lysine" evidence="5">
    <location>
        <position position="61"/>
    </location>
</feature>
<comment type="cofactor">
    <cofactor evidence="1">
        <name>pyridoxal 5'-phosphate</name>
        <dbReference type="ChEBI" id="CHEBI:597326"/>
    </cofactor>
</comment>
<evidence type="ECO:0000256" key="3">
    <source>
        <dbReference type="ARBA" id="ARBA00022898"/>
    </source>
</evidence>
<dbReference type="InterPro" id="IPR027278">
    <property type="entry name" value="ACCD_DCysDesulf"/>
</dbReference>
<evidence type="ECO:0000256" key="4">
    <source>
        <dbReference type="PIRSR" id="PIRSR006278-1"/>
    </source>
</evidence>
<evidence type="ECO:0000259" key="6">
    <source>
        <dbReference type="Pfam" id="PF00291"/>
    </source>
</evidence>
<evidence type="ECO:0000256" key="1">
    <source>
        <dbReference type="ARBA" id="ARBA00001933"/>
    </source>
</evidence>
<sequence>MRDAPLVFEKFAGMAGRVEWLALGNYPTPVEKLTGICSAEKLDAFYIKRDDLSSSYYGGNKVRKLEFLLADAQARGHGIVLTFGAVGSNHVLATAIHAERLGMRAITVLMPQPNAAYVRKNLLLDLAHGVRFLQVGSPAGLPAGFLRGMAKGFDRASGKLPYVIPPGGSNARGTLGYVNAALELKKQVDEGLLPAPEFIFVACGSGGTAAGLILGARLAGLLSEIVPVRVVDKIACNRWLLARHVNVAAAFIKRHNPQMAIKGVHPRDILMIDDFCGPTYARFTSEGMDAISLAHERDGINLEGTYTGKTLAAALNFLHKHGLEQRSALFWNTYSSVDLHDDVKDIDYHSLPSGLHRYFEEPFHLPVPSCHYRPVGRDPVTLL</sequence>
<keyword evidence="3 5" id="KW-0663">Pyridoxal phosphate</keyword>
<evidence type="ECO:0000313" key="7">
    <source>
        <dbReference type="EMBL" id="PKQ28569.1"/>
    </source>
</evidence>
<dbReference type="PANTHER" id="PTHR43780:SF2">
    <property type="entry name" value="1-AMINOCYCLOPROPANE-1-CARBOXYLATE DEAMINASE-RELATED"/>
    <property type="match status" value="1"/>
</dbReference>
<dbReference type="Proteomes" id="UP000233654">
    <property type="component" value="Unassembled WGS sequence"/>
</dbReference>
<name>A0A2N3G787_9ACTN</name>
<organism evidence="7 8">
    <name type="scientific">Candidatus Anoxymicrobium japonicum</name>
    <dbReference type="NCBI Taxonomy" id="2013648"/>
    <lineage>
        <taxon>Bacteria</taxon>
        <taxon>Bacillati</taxon>
        <taxon>Actinomycetota</taxon>
        <taxon>Candidatus Geothermincolia</taxon>
        <taxon>Candidatus Geothermincolales</taxon>
        <taxon>Candidatus Anoxymicrobiaceae</taxon>
        <taxon>Candidatus Anoxymicrobium</taxon>
    </lineage>
</organism>
<dbReference type="SUPFAM" id="SSF53686">
    <property type="entry name" value="Tryptophan synthase beta subunit-like PLP-dependent enzymes"/>
    <property type="match status" value="1"/>
</dbReference>
<dbReference type="EMBL" id="PHEX01000011">
    <property type="protein sequence ID" value="PKQ28569.1"/>
    <property type="molecule type" value="Genomic_DNA"/>
</dbReference>
<proteinExistence type="inferred from homology"/>
<dbReference type="PIRSF" id="PIRSF006278">
    <property type="entry name" value="ACCD_DCysDesulf"/>
    <property type="match status" value="1"/>
</dbReference>
<accession>A0A2N3G787</accession>
<dbReference type="Gene3D" id="3.40.50.1100">
    <property type="match status" value="2"/>
</dbReference>
<evidence type="ECO:0000256" key="5">
    <source>
        <dbReference type="PIRSR" id="PIRSR006278-2"/>
    </source>
</evidence>